<accession>A0ABV6I6Y9</accession>
<organism evidence="1 2">
    <name type="scientific">Paracoccus niistensis</name>
    <dbReference type="NCBI Taxonomy" id="632935"/>
    <lineage>
        <taxon>Bacteria</taxon>
        <taxon>Pseudomonadati</taxon>
        <taxon>Pseudomonadota</taxon>
        <taxon>Alphaproteobacteria</taxon>
        <taxon>Rhodobacterales</taxon>
        <taxon>Paracoccaceae</taxon>
        <taxon>Paracoccus</taxon>
    </lineage>
</organism>
<proteinExistence type="predicted"/>
<comment type="caution">
    <text evidence="1">The sequence shown here is derived from an EMBL/GenBank/DDBJ whole genome shotgun (WGS) entry which is preliminary data.</text>
</comment>
<protein>
    <submittedName>
        <fullName evidence="1">Helix-turn-helix domain-containing protein</fullName>
    </submittedName>
</protein>
<evidence type="ECO:0000313" key="2">
    <source>
        <dbReference type="Proteomes" id="UP001589799"/>
    </source>
</evidence>
<reference evidence="1 2" key="1">
    <citation type="submission" date="2024-09" db="EMBL/GenBank/DDBJ databases">
        <authorList>
            <person name="Sun Q."/>
            <person name="Mori K."/>
        </authorList>
    </citation>
    <scope>NUCLEOTIDE SEQUENCE [LARGE SCALE GENOMIC DNA]</scope>
    <source>
        <strain evidence="1 2">KCTC 22789</strain>
    </source>
</reference>
<name>A0ABV6I6Y9_9RHOB</name>
<sequence length="248" mass="27573">MTTVAAAASGDFFRCLGVLTQACTGARAQGRTRLHRTSHQLGTCEATFWRSTTRQEVQKIIKAAQRYELHGRKPGRRNGPLGSIALEILALFGNLVSFKTGRLDPSLDWIMNKLKRSRDAVVRALKALRDHGFLDWLRRFEPTPNEGRGPQVRQVSNAYRLSAPKRALALLGRWSGRPSLTDDDLARADRKDIEAEHVASLDLGEFASFQLGDSPLGKALAQMGRALDLRESVKRTESQSTIYSYTPV</sequence>
<dbReference type="EMBL" id="JBHLWE010000043">
    <property type="protein sequence ID" value="MFC0341990.1"/>
    <property type="molecule type" value="Genomic_DNA"/>
</dbReference>
<gene>
    <name evidence="1" type="ORF">ACFFII_14560</name>
</gene>
<dbReference type="RefSeq" id="WP_377699598.1">
    <property type="nucleotide sequence ID" value="NZ_JBHLWE010000043.1"/>
</dbReference>
<evidence type="ECO:0000313" key="1">
    <source>
        <dbReference type="EMBL" id="MFC0341990.1"/>
    </source>
</evidence>
<keyword evidence="2" id="KW-1185">Reference proteome</keyword>
<dbReference type="Proteomes" id="UP001589799">
    <property type="component" value="Unassembled WGS sequence"/>
</dbReference>